<dbReference type="Proteomes" id="UP000319525">
    <property type="component" value="Unassembled WGS sequence"/>
</dbReference>
<name>A0A4Y3QQ80_MICTE</name>
<proteinExistence type="predicted"/>
<protein>
    <submittedName>
        <fullName evidence="1">Uncharacterized protein</fullName>
    </submittedName>
</protein>
<evidence type="ECO:0000313" key="1">
    <source>
        <dbReference type="EMBL" id="GEB46823.1"/>
    </source>
</evidence>
<accession>A0A4Y3QQ80</accession>
<dbReference type="AlphaFoldDB" id="A0A4Y3QQ80"/>
<sequence>MTDRRGQQFKMLILQWGPIPPSGGPHRDRYLDHFGRASLQTAEDEYDEVMRLLGTDAAHIPALDFDLVENDDRARRATQRQKRAEWLAFQSTIHTKLLDEIEPHIRKSVSAAMDALNYLEDHPLREAAHGAIHRAAFVKRGLFGCPITYRDDGDYWTDCPINISHLRMGVSAGLVSDFECSICGKLVEDCDHEMRQYYPKVAERDGEGKCTICNETECDHRAGETVLVEAWASARNVKANEVSMVARPRYPLARMVEKSFDLGRAGEDPRVRDAARRGVLNCDGDLGPCKGFNEMSDWDVKSASSSDEDEAQEIDLF</sequence>
<reference evidence="1 2" key="1">
    <citation type="submission" date="2019-06" db="EMBL/GenBank/DDBJ databases">
        <title>Whole genome shotgun sequence of Microbacterium testaceum NBRC 12675.</title>
        <authorList>
            <person name="Hosoyama A."/>
            <person name="Uohara A."/>
            <person name="Ohji S."/>
            <person name="Ichikawa N."/>
        </authorList>
    </citation>
    <scope>NUCLEOTIDE SEQUENCE [LARGE SCALE GENOMIC DNA]</scope>
    <source>
        <strain evidence="1 2">NBRC 12675</strain>
    </source>
</reference>
<dbReference type="OrthoDB" id="5078027at2"/>
<organism evidence="1 2">
    <name type="scientific">Microbacterium testaceum</name>
    <name type="common">Aureobacterium testaceum</name>
    <name type="synonym">Brevibacterium testaceum</name>
    <dbReference type="NCBI Taxonomy" id="2033"/>
    <lineage>
        <taxon>Bacteria</taxon>
        <taxon>Bacillati</taxon>
        <taxon>Actinomycetota</taxon>
        <taxon>Actinomycetes</taxon>
        <taxon>Micrococcales</taxon>
        <taxon>Microbacteriaceae</taxon>
        <taxon>Microbacterium</taxon>
    </lineage>
</organism>
<gene>
    <name evidence="1" type="ORF">MTE01_27680</name>
</gene>
<comment type="caution">
    <text evidence="1">The sequence shown here is derived from an EMBL/GenBank/DDBJ whole genome shotgun (WGS) entry which is preliminary data.</text>
</comment>
<dbReference type="EMBL" id="BJML01000010">
    <property type="protein sequence ID" value="GEB46823.1"/>
    <property type="molecule type" value="Genomic_DNA"/>
</dbReference>
<evidence type="ECO:0000313" key="2">
    <source>
        <dbReference type="Proteomes" id="UP000319525"/>
    </source>
</evidence>